<dbReference type="Proteomes" id="UP001286174">
    <property type="component" value="Unassembled WGS sequence"/>
</dbReference>
<dbReference type="SUPFAM" id="SSF55874">
    <property type="entry name" value="ATPase domain of HSP90 chaperone/DNA topoisomerase II/histidine kinase"/>
    <property type="match status" value="1"/>
</dbReference>
<keyword evidence="8" id="KW-0547">Nucleotide-binding</keyword>
<dbReference type="InterPro" id="IPR036097">
    <property type="entry name" value="HisK_dim/P_sf"/>
</dbReference>
<dbReference type="PROSITE" id="PS50109">
    <property type="entry name" value="HIS_KIN"/>
    <property type="match status" value="1"/>
</dbReference>
<keyword evidence="12" id="KW-0902">Two-component regulatory system</keyword>
<dbReference type="InterPro" id="IPR005467">
    <property type="entry name" value="His_kinase_dom"/>
</dbReference>
<dbReference type="InterPro" id="IPR003661">
    <property type="entry name" value="HisK_dim/P_dom"/>
</dbReference>
<dbReference type="Gene3D" id="3.30.565.10">
    <property type="entry name" value="Histidine kinase-like ATPase, C-terminal domain"/>
    <property type="match status" value="1"/>
</dbReference>
<dbReference type="PROSITE" id="PS50885">
    <property type="entry name" value="HAMP"/>
    <property type="match status" value="1"/>
</dbReference>
<evidence type="ECO:0000259" key="17">
    <source>
        <dbReference type="PROSITE" id="PS50109"/>
    </source>
</evidence>
<evidence type="ECO:0000256" key="4">
    <source>
        <dbReference type="ARBA" id="ARBA00022475"/>
    </source>
</evidence>
<dbReference type="AlphaFoldDB" id="A0AB35U1G0"/>
<keyword evidence="11 16" id="KW-1133">Transmembrane helix</keyword>
<evidence type="ECO:0000256" key="8">
    <source>
        <dbReference type="ARBA" id="ARBA00022741"/>
    </source>
</evidence>
<keyword evidence="10" id="KW-0067">ATP-binding</keyword>
<evidence type="ECO:0000256" key="11">
    <source>
        <dbReference type="ARBA" id="ARBA00022989"/>
    </source>
</evidence>
<sequence length="467" mass="53271">MKRLNLWLRELSLNQQLLAIIILFISVFAIFISTFLSPALDQFSQNEMYRLLHNSQESLLSYLDNYDGDLDEIVPNEDAEIVDAVCQNGIITVLGTRSLPSDLQKDIVSHTEQEVSGTQDYKCSSEADDRVITYLYSMTLMKNGSWLISVMDNAYQTQFKTSLVNEVVTMNVLVVLVLFIILMAWVSTLIVPLSQIRTYIEKVKNDEPAQLNVHRRDAIGQVADALRDMEGELQKQNQQKQEMIQNISHDLKTPIATIKSYGESIKDGIYPYDTLEKSVDVIIEHADRLEKKVQSLIVLNKMDYLQDETPDGDTVDMNEVIDQVILSLKVIRPEISLEKDTEENVFFHGAQDPWRIVVENLVDNGLRYAVSHIRIVLKENELSVINDGSPIPDEDLERIFRPYEKGTNGRFGLGLSIVYKVVTTYGYHVDAENLPGGVCFRVWREGRKPSRRKKKETHNSGGQEEKP</sequence>
<keyword evidence="7 16" id="KW-0812">Transmembrane</keyword>
<dbReference type="Gene3D" id="1.10.287.130">
    <property type="match status" value="1"/>
</dbReference>
<feature type="transmembrane region" description="Helical" evidence="16">
    <location>
        <begin position="20"/>
        <end position="40"/>
    </location>
</feature>
<dbReference type="InterPro" id="IPR003594">
    <property type="entry name" value="HATPase_dom"/>
</dbReference>
<name>A0AB35U1G0_9FIRM</name>
<dbReference type="PANTHER" id="PTHR45528">
    <property type="entry name" value="SENSOR HISTIDINE KINASE CPXA"/>
    <property type="match status" value="1"/>
</dbReference>
<organism evidence="19 20">
    <name type="scientific">Grylomicrobium aquisgranensis</name>
    <dbReference type="NCBI Taxonomy" id="2926318"/>
    <lineage>
        <taxon>Bacteria</taxon>
        <taxon>Bacillati</taxon>
        <taxon>Bacillota</taxon>
        <taxon>Erysipelotrichia</taxon>
        <taxon>Erysipelotrichales</taxon>
        <taxon>Erysipelotrichaceae</taxon>
        <taxon>Grylomicrobium</taxon>
    </lineage>
</organism>
<feature type="domain" description="HAMP" evidence="18">
    <location>
        <begin position="187"/>
        <end position="238"/>
    </location>
</feature>
<evidence type="ECO:0000256" key="10">
    <source>
        <dbReference type="ARBA" id="ARBA00022840"/>
    </source>
</evidence>
<comment type="caution">
    <text evidence="19">The sequence shown here is derived from an EMBL/GenBank/DDBJ whole genome shotgun (WGS) entry which is preliminary data.</text>
</comment>
<dbReference type="CDD" id="cd00082">
    <property type="entry name" value="HisKA"/>
    <property type="match status" value="1"/>
</dbReference>
<dbReference type="SMART" id="SM00388">
    <property type="entry name" value="HisKA"/>
    <property type="match status" value="1"/>
</dbReference>
<evidence type="ECO:0000256" key="5">
    <source>
        <dbReference type="ARBA" id="ARBA00022553"/>
    </source>
</evidence>
<dbReference type="SMART" id="SM00304">
    <property type="entry name" value="HAMP"/>
    <property type="match status" value="1"/>
</dbReference>
<evidence type="ECO:0000313" key="19">
    <source>
        <dbReference type="EMBL" id="MDX8419532.1"/>
    </source>
</evidence>
<evidence type="ECO:0000256" key="2">
    <source>
        <dbReference type="ARBA" id="ARBA00004651"/>
    </source>
</evidence>
<dbReference type="Pfam" id="PF02518">
    <property type="entry name" value="HATPase_c"/>
    <property type="match status" value="1"/>
</dbReference>
<gene>
    <name evidence="19" type="ORF">MOZ60_05435</name>
</gene>
<keyword evidence="13 16" id="KW-0472">Membrane</keyword>
<keyword evidence="20" id="KW-1185">Reference proteome</keyword>
<accession>A0AB35U1G0</accession>
<evidence type="ECO:0000256" key="1">
    <source>
        <dbReference type="ARBA" id="ARBA00000085"/>
    </source>
</evidence>
<proteinExistence type="predicted"/>
<dbReference type="SUPFAM" id="SSF47384">
    <property type="entry name" value="Homodimeric domain of signal transducing histidine kinase"/>
    <property type="match status" value="1"/>
</dbReference>
<dbReference type="EMBL" id="JALBUR010000010">
    <property type="protein sequence ID" value="MDX8419532.1"/>
    <property type="molecule type" value="Genomic_DNA"/>
</dbReference>
<dbReference type="Pfam" id="PF00512">
    <property type="entry name" value="HisKA"/>
    <property type="match status" value="1"/>
</dbReference>
<evidence type="ECO:0000256" key="3">
    <source>
        <dbReference type="ARBA" id="ARBA00012438"/>
    </source>
</evidence>
<comment type="subcellular location">
    <subcellularLocation>
        <location evidence="2">Cell membrane</location>
        <topology evidence="2">Multi-pass membrane protein</topology>
    </subcellularLocation>
</comment>
<dbReference type="EC" id="2.7.13.3" evidence="3"/>
<evidence type="ECO:0000256" key="7">
    <source>
        <dbReference type="ARBA" id="ARBA00022692"/>
    </source>
</evidence>
<dbReference type="InterPro" id="IPR003660">
    <property type="entry name" value="HAMP_dom"/>
</dbReference>
<evidence type="ECO:0000256" key="16">
    <source>
        <dbReference type="SAM" id="Phobius"/>
    </source>
</evidence>
<dbReference type="GO" id="GO:0005524">
    <property type="term" value="F:ATP binding"/>
    <property type="evidence" value="ECO:0007669"/>
    <property type="project" value="UniProtKB-KW"/>
</dbReference>
<dbReference type="GO" id="GO:0000155">
    <property type="term" value="F:phosphorelay sensor kinase activity"/>
    <property type="evidence" value="ECO:0007669"/>
    <property type="project" value="InterPro"/>
</dbReference>
<dbReference type="SMART" id="SM00387">
    <property type="entry name" value="HATPase_c"/>
    <property type="match status" value="1"/>
</dbReference>
<dbReference type="InterPro" id="IPR036890">
    <property type="entry name" value="HATPase_C_sf"/>
</dbReference>
<reference evidence="19 20" key="1">
    <citation type="submission" date="2022-03" db="EMBL/GenBank/DDBJ databases">
        <title>Novel taxa within the pig intestine.</title>
        <authorList>
            <person name="Wylensek D."/>
            <person name="Bishof K."/>
            <person name="Afrizal A."/>
            <person name="Clavel T."/>
        </authorList>
    </citation>
    <scope>NUCLEOTIDE SEQUENCE [LARGE SCALE GENOMIC DNA]</scope>
    <source>
        <strain evidence="19 20">CLA-KB-P133</strain>
    </source>
</reference>
<dbReference type="PANTHER" id="PTHR45528:SF1">
    <property type="entry name" value="SENSOR HISTIDINE KINASE CPXA"/>
    <property type="match status" value="1"/>
</dbReference>
<keyword evidence="6" id="KW-0808">Transferase</keyword>
<comment type="catalytic activity">
    <reaction evidence="1">
        <text>ATP + protein L-histidine = ADP + protein N-phospho-L-histidine.</text>
        <dbReference type="EC" id="2.7.13.3"/>
    </reaction>
</comment>
<keyword evidence="4" id="KW-1003">Cell membrane</keyword>
<feature type="domain" description="Histidine kinase" evidence="17">
    <location>
        <begin position="246"/>
        <end position="442"/>
    </location>
</feature>
<evidence type="ECO:0000256" key="6">
    <source>
        <dbReference type="ARBA" id="ARBA00022679"/>
    </source>
</evidence>
<feature type="region of interest" description="Disordered" evidence="15">
    <location>
        <begin position="447"/>
        <end position="467"/>
    </location>
</feature>
<evidence type="ECO:0000259" key="18">
    <source>
        <dbReference type="PROSITE" id="PS50885"/>
    </source>
</evidence>
<evidence type="ECO:0000256" key="13">
    <source>
        <dbReference type="ARBA" id="ARBA00023136"/>
    </source>
</evidence>
<keyword evidence="9 19" id="KW-0418">Kinase</keyword>
<dbReference type="InterPro" id="IPR050398">
    <property type="entry name" value="HssS/ArlS-like"/>
</dbReference>
<evidence type="ECO:0000256" key="12">
    <source>
        <dbReference type="ARBA" id="ARBA00023012"/>
    </source>
</evidence>
<evidence type="ECO:0000256" key="9">
    <source>
        <dbReference type="ARBA" id="ARBA00022777"/>
    </source>
</evidence>
<evidence type="ECO:0000256" key="14">
    <source>
        <dbReference type="SAM" id="Coils"/>
    </source>
</evidence>
<dbReference type="RefSeq" id="WP_277008660.1">
    <property type="nucleotide sequence ID" value="NZ_JALBUR010000010.1"/>
</dbReference>
<evidence type="ECO:0000256" key="15">
    <source>
        <dbReference type="SAM" id="MobiDB-lite"/>
    </source>
</evidence>
<evidence type="ECO:0000313" key="20">
    <source>
        <dbReference type="Proteomes" id="UP001286174"/>
    </source>
</evidence>
<keyword evidence="14" id="KW-0175">Coiled coil</keyword>
<dbReference type="GO" id="GO:0005886">
    <property type="term" value="C:plasma membrane"/>
    <property type="evidence" value="ECO:0007669"/>
    <property type="project" value="UniProtKB-SubCell"/>
</dbReference>
<feature type="coiled-coil region" evidence="14">
    <location>
        <begin position="219"/>
        <end position="246"/>
    </location>
</feature>
<keyword evidence="5" id="KW-0597">Phosphoprotein</keyword>
<protein>
    <recommendedName>
        <fullName evidence="3">histidine kinase</fullName>
        <ecNumber evidence="3">2.7.13.3</ecNumber>
    </recommendedName>
</protein>
<feature type="transmembrane region" description="Helical" evidence="16">
    <location>
        <begin position="168"/>
        <end position="191"/>
    </location>
</feature>